<keyword evidence="3 5" id="KW-1133">Transmembrane helix</keyword>
<dbReference type="STRING" id="145458.APU90_08345"/>
<dbReference type="Pfam" id="PF06271">
    <property type="entry name" value="RDD"/>
    <property type="match status" value="1"/>
</dbReference>
<dbReference type="GO" id="GO:0016020">
    <property type="term" value="C:membrane"/>
    <property type="evidence" value="ECO:0007669"/>
    <property type="project" value="UniProtKB-SubCell"/>
</dbReference>
<feature type="transmembrane region" description="Helical" evidence="5">
    <location>
        <begin position="30"/>
        <end position="54"/>
    </location>
</feature>
<dbReference type="RefSeq" id="WP_042734261.1">
    <property type="nucleotide sequence ID" value="NZ_CP010848.1"/>
</dbReference>
<dbReference type="eggNOG" id="COG1714">
    <property type="taxonomic scope" value="Bacteria"/>
</dbReference>
<dbReference type="KEGG" id="rtc:APU90_08345"/>
<proteinExistence type="predicted"/>
<dbReference type="PATRIC" id="fig|145458.7.peg.1996"/>
<feature type="domain" description="RDD" evidence="6">
    <location>
        <begin position="25"/>
        <end position="153"/>
    </location>
</feature>
<feature type="transmembrane region" description="Helical" evidence="5">
    <location>
        <begin position="66"/>
        <end position="84"/>
    </location>
</feature>
<accession>A0A0C5BI94</accession>
<dbReference type="Proteomes" id="UP000052979">
    <property type="component" value="Unassembled WGS sequence"/>
</dbReference>
<protein>
    <recommendedName>
        <fullName evidence="6">RDD domain-containing protein</fullName>
    </recommendedName>
</protein>
<dbReference type="InterPro" id="IPR010432">
    <property type="entry name" value="RDD"/>
</dbReference>
<comment type="caution">
    <text evidence="7">The sequence shown here is derived from an EMBL/GenBank/DDBJ whole genome shotgun (WGS) entry which is preliminary data.</text>
</comment>
<evidence type="ECO:0000256" key="1">
    <source>
        <dbReference type="ARBA" id="ARBA00004141"/>
    </source>
</evidence>
<evidence type="ECO:0000256" key="3">
    <source>
        <dbReference type="ARBA" id="ARBA00022989"/>
    </source>
</evidence>
<dbReference type="KEGG" id="rtx:TI83_08730"/>
<evidence type="ECO:0000256" key="4">
    <source>
        <dbReference type="ARBA" id="ARBA00023136"/>
    </source>
</evidence>
<evidence type="ECO:0000256" key="2">
    <source>
        <dbReference type="ARBA" id="ARBA00022692"/>
    </source>
</evidence>
<dbReference type="PANTHER" id="PTHR38480">
    <property type="entry name" value="SLR0254 PROTEIN"/>
    <property type="match status" value="1"/>
</dbReference>
<feature type="transmembrane region" description="Helical" evidence="5">
    <location>
        <begin position="120"/>
        <end position="140"/>
    </location>
</feature>
<dbReference type="AlphaFoldDB" id="A0A0C5BI94"/>
<reference evidence="7 8" key="1">
    <citation type="submission" date="2015-04" db="EMBL/GenBank/DDBJ databases">
        <title>Draft genome sequence of Rathayibacter toxicus strain FH-142 (AKA 70134 or CS 32), a Western Australian isolate.</title>
        <authorList>
            <consortium name="Consortium for Microbial Forensics and Genomics (microFORGE)"/>
            <person name="Knight B.M."/>
            <person name="Roberts D.P."/>
            <person name="Lin D."/>
            <person name="Hari K."/>
            <person name="Fletcher J."/>
            <person name="Melcher U."/>
            <person name="Blagden T."/>
            <person name="Luster D.G."/>
            <person name="Sechler A.J."/>
            <person name="Schneider W.L."/>
            <person name="Winegar R.A."/>
        </authorList>
    </citation>
    <scope>NUCLEOTIDE SEQUENCE [LARGE SCALE GENOMIC DNA]</scope>
    <source>
        <strain evidence="7 8">FH142</strain>
    </source>
</reference>
<keyword evidence="2 5" id="KW-0812">Transmembrane</keyword>
<dbReference type="EMBL" id="LBFI01000001">
    <property type="protein sequence ID" value="KKM47350.1"/>
    <property type="molecule type" value="Genomic_DNA"/>
</dbReference>
<evidence type="ECO:0000313" key="8">
    <source>
        <dbReference type="Proteomes" id="UP000052979"/>
    </source>
</evidence>
<comment type="subcellular location">
    <subcellularLocation>
        <location evidence="1">Membrane</location>
        <topology evidence="1">Multi-pass membrane protein</topology>
    </subcellularLocation>
</comment>
<evidence type="ECO:0000259" key="6">
    <source>
        <dbReference type="Pfam" id="PF06271"/>
    </source>
</evidence>
<evidence type="ECO:0000313" key="7">
    <source>
        <dbReference type="EMBL" id="KKM47350.1"/>
    </source>
</evidence>
<organism evidence="7 8">
    <name type="scientific">Rathayibacter toxicus</name>
    <dbReference type="NCBI Taxonomy" id="145458"/>
    <lineage>
        <taxon>Bacteria</taxon>
        <taxon>Bacillati</taxon>
        <taxon>Actinomycetota</taxon>
        <taxon>Actinomycetes</taxon>
        <taxon>Micrococcales</taxon>
        <taxon>Microbacteriaceae</taxon>
        <taxon>Rathayibacter</taxon>
    </lineage>
</organism>
<keyword evidence="8" id="KW-1185">Reference proteome</keyword>
<keyword evidence="4 5" id="KW-0472">Membrane</keyword>
<dbReference type="GeneID" id="93666604"/>
<name>A0A0C5BI94_9MICO</name>
<gene>
    <name evidence="7" type="ORF">VT73_00455</name>
</gene>
<evidence type="ECO:0000256" key="5">
    <source>
        <dbReference type="SAM" id="Phobius"/>
    </source>
</evidence>
<sequence length="282" mass="29439">MRDQHDAEAGVVTGEAVALEVPVTSFVLRAVGAIIDALAELLLALGMFVVIASLSGSGGVDPAARAALSSAALVVAFVLIPVAIETATRGRSLGKLVVGARIVRTDGGATSFRHALTRGLTGVLEILMTFGGLAAAVGLLSDRSRRLGDMLAGTYSQLERIPPVEPLQLIVPESLLGWAQTADVAALPDALARRVGQFLREREGVTEPSRTQLAVALLHEATPFVSCLPTAPAEDVLLAIAALRRARVERVLQLRQARLARLAPVLASTPRGFPTRASDSSV</sequence>
<dbReference type="PANTHER" id="PTHR38480:SF1">
    <property type="entry name" value="SLR0254 PROTEIN"/>
    <property type="match status" value="1"/>
</dbReference>